<evidence type="ECO:0000313" key="2">
    <source>
        <dbReference type="Proteomes" id="UP000183447"/>
    </source>
</evidence>
<organism evidence="1 2">
    <name type="scientific">Devosia enhydra</name>
    <dbReference type="NCBI Taxonomy" id="665118"/>
    <lineage>
        <taxon>Bacteria</taxon>
        <taxon>Pseudomonadati</taxon>
        <taxon>Pseudomonadota</taxon>
        <taxon>Alphaproteobacteria</taxon>
        <taxon>Hyphomicrobiales</taxon>
        <taxon>Devosiaceae</taxon>
        <taxon>Devosia</taxon>
    </lineage>
</organism>
<gene>
    <name evidence="1" type="ORF">SAMN02983003_3060</name>
</gene>
<name>A0A1K2I0P2_9HYPH</name>
<reference evidence="1 2" key="1">
    <citation type="submission" date="2016-11" db="EMBL/GenBank/DDBJ databases">
        <authorList>
            <person name="Jaros S."/>
            <person name="Januszkiewicz K."/>
            <person name="Wedrychowicz H."/>
        </authorList>
    </citation>
    <scope>NUCLEOTIDE SEQUENCE [LARGE SCALE GENOMIC DNA]</scope>
    <source>
        <strain evidence="1 2">ATCC 23634</strain>
    </source>
</reference>
<proteinExistence type="predicted"/>
<dbReference type="RefSeq" id="WP_072345065.1">
    <property type="nucleotide sequence ID" value="NZ_FPKU01000003.1"/>
</dbReference>
<dbReference type="EMBL" id="FPKU01000003">
    <property type="protein sequence ID" value="SFZ85888.1"/>
    <property type="molecule type" value="Genomic_DNA"/>
</dbReference>
<dbReference type="AlphaFoldDB" id="A0A1K2I0P2"/>
<keyword evidence="2" id="KW-1185">Reference proteome</keyword>
<dbReference type="STRING" id="665118.SAMN02983003_3060"/>
<accession>A0A1K2I0P2</accession>
<dbReference type="Proteomes" id="UP000183447">
    <property type="component" value="Unassembled WGS sequence"/>
</dbReference>
<protein>
    <submittedName>
        <fullName evidence="1">Uncharacterized protein</fullName>
    </submittedName>
</protein>
<evidence type="ECO:0000313" key="1">
    <source>
        <dbReference type="EMBL" id="SFZ85888.1"/>
    </source>
</evidence>
<sequence length="145" mass="16610">MTDVTEGEAPAPAAAVDWAAVRAEYEAGEELVREIIVRHGITRSQLDWRSRREAWATRQRGVRVDRGAMVGRLFRLLDRQTLAMEKMMSDEPDREMAALGKLVTTLEKLIEIDERTARKAPRRQSVDAEGLRRKLAERIDRLVKD</sequence>